<accession>A0A8E2JDH4</accession>
<dbReference type="AlphaFoldDB" id="A0A8E2JDH4"/>
<dbReference type="OrthoDB" id="4191440at2759"/>
<evidence type="ECO:0000313" key="3">
    <source>
        <dbReference type="Proteomes" id="UP000250266"/>
    </source>
</evidence>
<reference evidence="2 3" key="1">
    <citation type="journal article" date="2016" name="Nat. Commun.">
        <title>Ectomycorrhizal ecology is imprinted in the genome of the dominant symbiotic fungus Cenococcum geophilum.</title>
        <authorList>
            <consortium name="DOE Joint Genome Institute"/>
            <person name="Peter M."/>
            <person name="Kohler A."/>
            <person name="Ohm R.A."/>
            <person name="Kuo A."/>
            <person name="Krutzmann J."/>
            <person name="Morin E."/>
            <person name="Arend M."/>
            <person name="Barry K.W."/>
            <person name="Binder M."/>
            <person name="Choi C."/>
            <person name="Clum A."/>
            <person name="Copeland A."/>
            <person name="Grisel N."/>
            <person name="Haridas S."/>
            <person name="Kipfer T."/>
            <person name="LaButti K."/>
            <person name="Lindquist E."/>
            <person name="Lipzen A."/>
            <person name="Maire R."/>
            <person name="Meier B."/>
            <person name="Mihaltcheva S."/>
            <person name="Molinier V."/>
            <person name="Murat C."/>
            <person name="Poggeler S."/>
            <person name="Quandt C.A."/>
            <person name="Sperisen C."/>
            <person name="Tritt A."/>
            <person name="Tisserant E."/>
            <person name="Crous P.W."/>
            <person name="Henrissat B."/>
            <person name="Nehls U."/>
            <person name="Egli S."/>
            <person name="Spatafora J.W."/>
            <person name="Grigoriev I.V."/>
            <person name="Martin F.M."/>
        </authorList>
    </citation>
    <scope>NUCLEOTIDE SEQUENCE [LARGE SCALE GENOMIC DNA]</scope>
    <source>
        <strain evidence="2 3">CBS 459.81</strain>
    </source>
</reference>
<protein>
    <submittedName>
        <fullName evidence="2">Uncharacterized protein</fullName>
    </submittedName>
</protein>
<keyword evidence="3" id="KW-1185">Reference proteome</keyword>
<keyword evidence="1" id="KW-1133">Transmembrane helix</keyword>
<organism evidence="2 3">
    <name type="scientific">Lepidopterella palustris CBS 459.81</name>
    <dbReference type="NCBI Taxonomy" id="1314670"/>
    <lineage>
        <taxon>Eukaryota</taxon>
        <taxon>Fungi</taxon>
        <taxon>Dikarya</taxon>
        <taxon>Ascomycota</taxon>
        <taxon>Pezizomycotina</taxon>
        <taxon>Dothideomycetes</taxon>
        <taxon>Pleosporomycetidae</taxon>
        <taxon>Mytilinidiales</taxon>
        <taxon>Argynnaceae</taxon>
        <taxon>Lepidopterella</taxon>
    </lineage>
</organism>
<feature type="transmembrane region" description="Helical" evidence="1">
    <location>
        <begin position="203"/>
        <end position="224"/>
    </location>
</feature>
<feature type="transmembrane region" description="Helical" evidence="1">
    <location>
        <begin position="53"/>
        <end position="71"/>
    </location>
</feature>
<feature type="transmembrane region" description="Helical" evidence="1">
    <location>
        <begin position="157"/>
        <end position="183"/>
    </location>
</feature>
<sequence>MGDYGPGIISGVIRFLCHVPLGYYCVEAMGDWKLVKNHAGILLGPPLSHKIQIGELFAGPLGVFAFAWNFVMWLPTALSPGPLLLYIGIVDAFIVAALIVATSIETSYIGKTTHQCAQVPPNGTADQKLIFFERARVINMTNPNYGEHLCHEFMTKFYIGIAMIIMYGISAFSNIAIGAFSWLDEPLDYYGRRTTSDRSSLKTMFTFPITWLWTILAGIFLFLFSCLPKWMQRPILFSGRYSGKWGHHKKSSAEVKLRQIPSHLPRGLFNKKGTDRALANALLYEVVLLIAPKVHYVDLVNLSMVSRRVRATMFPPVEENGQDRPLRLYSCYGDKKSKCWTCGIQICSECSATRRCRTTAVPFHMQLCQAQCSKCFYSAIHTSYRSCHCHDGRLPRFRGDHSLYSDRSLCRDCNKLSDADLLALKEKHDRQTYTNLTRQPLACAECTEALPRTGPLWWVCSKCLVECRSHHHPGWGRKLEV</sequence>
<keyword evidence="1" id="KW-0812">Transmembrane</keyword>
<dbReference type="EMBL" id="KV745050">
    <property type="protein sequence ID" value="OCK78590.1"/>
    <property type="molecule type" value="Genomic_DNA"/>
</dbReference>
<evidence type="ECO:0000256" key="1">
    <source>
        <dbReference type="SAM" id="Phobius"/>
    </source>
</evidence>
<feature type="transmembrane region" description="Helical" evidence="1">
    <location>
        <begin position="83"/>
        <end position="104"/>
    </location>
</feature>
<proteinExistence type="predicted"/>
<name>A0A8E2JDH4_9PEZI</name>
<gene>
    <name evidence="2" type="ORF">K432DRAFT_383752</name>
</gene>
<keyword evidence="1" id="KW-0472">Membrane</keyword>
<dbReference type="Proteomes" id="UP000250266">
    <property type="component" value="Unassembled WGS sequence"/>
</dbReference>
<evidence type="ECO:0000313" key="2">
    <source>
        <dbReference type="EMBL" id="OCK78590.1"/>
    </source>
</evidence>